<protein>
    <recommendedName>
        <fullName evidence="1">T6SS immunity protein Tdi1 C-terminal domain-containing protein</fullName>
    </recommendedName>
</protein>
<feature type="domain" description="T6SS immunity protein Tdi1 C-terminal" evidence="1">
    <location>
        <begin position="105"/>
        <end position="176"/>
    </location>
</feature>
<evidence type="ECO:0000313" key="3">
    <source>
        <dbReference type="Proteomes" id="UP000199220"/>
    </source>
</evidence>
<dbReference type="OrthoDB" id="2216648at2"/>
<sequence>MVTFDRFTPHAPIAAETIEQFAEHAPAGAVEMWRDYGAGAVGSDQFVRVIDPARGRQMLDGSIPLPETVVPMFTTGLADVVVWAQSMFLLYTFRWGTLQFTRDLTLDELTERMQDPTILDEDFRRQPYPLAATRQGIPAHEECFGFVPLLALGGPNKVTHLQKMGLYEHIAVITQLAGAPRPTGYLFEDE</sequence>
<dbReference type="Pfam" id="PF08906">
    <property type="entry name" value="T6SS_Tdi1_C"/>
    <property type="match status" value="1"/>
</dbReference>
<keyword evidence="3" id="KW-1185">Reference proteome</keyword>
<dbReference type="STRING" id="648782.SAMN04488554_2494"/>
<gene>
    <name evidence="2" type="ORF">SAMN04488554_2494</name>
</gene>
<evidence type="ECO:0000313" key="2">
    <source>
        <dbReference type="EMBL" id="SEE69319.1"/>
    </source>
</evidence>
<accession>A0A1H5KWU3</accession>
<name>A0A1H5KWU3_9MICO</name>
<dbReference type="InterPro" id="IPR015002">
    <property type="entry name" value="T6SS_Tdi1_C"/>
</dbReference>
<dbReference type="RefSeq" id="WP_139177756.1">
    <property type="nucleotide sequence ID" value="NZ_FNTX01000002.1"/>
</dbReference>
<proteinExistence type="predicted"/>
<dbReference type="AlphaFoldDB" id="A0A1H5KWU3"/>
<evidence type="ECO:0000259" key="1">
    <source>
        <dbReference type="Pfam" id="PF08906"/>
    </source>
</evidence>
<dbReference type="EMBL" id="FNTX01000002">
    <property type="protein sequence ID" value="SEE69319.1"/>
    <property type="molecule type" value="Genomic_DNA"/>
</dbReference>
<dbReference type="Proteomes" id="UP000199220">
    <property type="component" value="Unassembled WGS sequence"/>
</dbReference>
<reference evidence="3" key="1">
    <citation type="submission" date="2016-10" db="EMBL/GenBank/DDBJ databases">
        <authorList>
            <person name="Varghese N."/>
            <person name="Submissions S."/>
        </authorList>
    </citation>
    <scope>NUCLEOTIDE SEQUENCE [LARGE SCALE GENOMIC DNA]</scope>
    <source>
        <strain evidence="3">DSM 21368</strain>
    </source>
</reference>
<organism evidence="2 3">
    <name type="scientific">Ruania alba</name>
    <dbReference type="NCBI Taxonomy" id="648782"/>
    <lineage>
        <taxon>Bacteria</taxon>
        <taxon>Bacillati</taxon>
        <taxon>Actinomycetota</taxon>
        <taxon>Actinomycetes</taxon>
        <taxon>Micrococcales</taxon>
        <taxon>Ruaniaceae</taxon>
        <taxon>Ruania</taxon>
    </lineage>
</organism>